<feature type="region of interest" description="Disordered" evidence="11">
    <location>
        <begin position="407"/>
        <end position="457"/>
    </location>
</feature>
<dbReference type="InterPro" id="IPR051700">
    <property type="entry name" value="STE20_Ser-Thr_kinase"/>
</dbReference>
<dbReference type="PROSITE" id="PS00107">
    <property type="entry name" value="PROTEIN_KINASE_ATP"/>
    <property type="match status" value="1"/>
</dbReference>
<feature type="compositionally biased region" description="Basic and acidic residues" evidence="11">
    <location>
        <begin position="916"/>
        <end position="927"/>
    </location>
</feature>
<sequence length="1269" mass="144209">MANDSPAKSLVDIDLASLRDPAGIFELVEVVGNGTYGQVYKGRHVKTGQLAAIKVMDVTEDEEEEIKLEINMLKKYSHHRNIATYYGAFIKKSPPGHDDQLWLVMEFCGAGSITDLVKNTKGNQLKEDWIAYISREILRGLAHLHAHHVIHRDIKGQNVLTGLSLLNIVIAQLDRTVGRRNTFIGTPYWMAPEVIACDENPDATYDYRSDLWSCGITAIEMAEGAPPLCDMHPMRALFLIPRNPPPRLKSKKWSKKFFSFIESCLVKNYTQRPPTDQLLKHPFIRDQPNERQVRIQLKDHIDRTKKKRGEKDETEYEYSGSEEEEEDPPEQEGEPSSIVNVPGESTLRRDFIRLQQENKERSEALRRQQLLQEQQLREQEEYKRQLLAERQKRIEQQKEQRRRLEEQQRREREMRRQQEREQRRREQEEKRRIEEMDRRRKEEEERRRAEDEKRRNDREQELIRRQLEEEQRHLEMLQEQLLREQAMLHTSSLTSHCVVCLFHLPSLTFFLLLFSLLSPHPQKVQWSHLAALKSSNSAAPSPPPPVVSRSQSFSEPGGVTSSFAQLHLRSQDPHHHHHHHHHPSPARTDPQPQPPLHHPQAQTRVEHQASSEEVPPKVPVRTTSRSPVLSRRDSPLPSQPGNQGGQRNAGGNVEQRPLWDRVEKLQPRPGSGSSSGSSNSSSQASSGDRFRPRCEVQNIRPDSCSSQDLTALAKELRAVDDVRPPHKITDYSSSSEESGTTDEEDDEEVDQEAGEESTSGTEDSRAGCVVLRLSNGETESAKTMLAEDSESDQATTPSKDGTLVIRQSQPLSHGLPEKNGFASRIQHLPDLIQQSRHSPSSSTTIPSSSSFPSSSSHISPAMSPQNPLDNLTAIESQSESNSMSKHKSSSSFTPFIDPRLLQISPSSGTGFGQDGRLADPLRSDPSRKGSVVNVNPVNTRPPSDTPEIRKYKKRFNSEILCAALWGVNLLVGTESGLMLLDRSGQGKVYPLINRRRIQQMDVLEGLNVLVTISGKKNKLRVYYLSWLRNKILHNDPEVEKKQGWVNVGDLEGCVHYKVVKYERIKFLVLALKNSVEVYAWAPKPYHKFMAFKSFGDLVHKPLLVDLTVEEGQRLKVIYGSCSGFHAVDVDSGAVYDIYLPTHIQTSIQCHAIIILPNTDGIELLVCYEDEGVYVNTYGRITKDVVLQWGEMPTSVAYIRSNQIMGWGEKAIEIRSVETGHLDGVFMHKRAQRLKFLCERNDKVFFASVRPGGASQVYFMTLGRSSLMSW</sequence>
<comment type="catalytic activity">
    <reaction evidence="9">
        <text>L-seryl-[protein] + ATP = O-phospho-L-seryl-[protein] + ADP + H(+)</text>
        <dbReference type="Rhea" id="RHEA:17989"/>
        <dbReference type="Rhea" id="RHEA-COMP:9863"/>
        <dbReference type="Rhea" id="RHEA-COMP:11604"/>
        <dbReference type="ChEBI" id="CHEBI:15378"/>
        <dbReference type="ChEBI" id="CHEBI:29999"/>
        <dbReference type="ChEBI" id="CHEBI:30616"/>
        <dbReference type="ChEBI" id="CHEBI:83421"/>
        <dbReference type="ChEBI" id="CHEBI:456216"/>
        <dbReference type="EC" id="2.7.11.1"/>
    </reaction>
</comment>
<dbReference type="SUPFAM" id="SSF56112">
    <property type="entry name" value="Protein kinase-like (PK-like)"/>
    <property type="match status" value="1"/>
</dbReference>
<dbReference type="InterPro" id="IPR017441">
    <property type="entry name" value="Protein_kinase_ATP_BS"/>
</dbReference>
<evidence type="ECO:0000256" key="8">
    <source>
        <dbReference type="ARBA" id="ARBA00047899"/>
    </source>
</evidence>
<evidence type="ECO:0000256" key="9">
    <source>
        <dbReference type="ARBA" id="ARBA00048679"/>
    </source>
</evidence>
<dbReference type="EC" id="2.7.11.1" evidence="2"/>
<dbReference type="PROSITE" id="PS50011">
    <property type="entry name" value="PROTEIN_KINASE_DOM"/>
    <property type="match status" value="1"/>
</dbReference>
<feature type="binding site" evidence="10">
    <location>
        <position position="54"/>
    </location>
    <ligand>
        <name>ATP</name>
        <dbReference type="ChEBI" id="CHEBI:30616"/>
    </ligand>
</feature>
<feature type="compositionally biased region" description="Low complexity" evidence="11">
    <location>
        <begin position="931"/>
        <end position="942"/>
    </location>
</feature>
<feature type="compositionally biased region" description="Acidic residues" evidence="11">
    <location>
        <begin position="739"/>
        <end position="755"/>
    </location>
</feature>
<feature type="region of interest" description="Disordered" evidence="11">
    <location>
        <begin position="903"/>
        <end position="946"/>
    </location>
</feature>
<dbReference type="Ensembl" id="ENSMAMT00000038735.1">
    <property type="protein sequence ID" value="ENSMAMP00000040469.1"/>
    <property type="gene ID" value="ENSMAMG00000021762.2"/>
</dbReference>
<dbReference type="SMART" id="SM00220">
    <property type="entry name" value="S_TKc"/>
    <property type="match status" value="1"/>
</dbReference>
<evidence type="ECO:0000256" key="11">
    <source>
        <dbReference type="SAM" id="MobiDB-lite"/>
    </source>
</evidence>
<evidence type="ECO:0000256" key="2">
    <source>
        <dbReference type="ARBA" id="ARBA00012513"/>
    </source>
</evidence>
<dbReference type="InterPro" id="IPR008271">
    <property type="entry name" value="Ser/Thr_kinase_AS"/>
</dbReference>
<accession>A0A7N8WWJ4</accession>
<feature type="compositionally biased region" description="Low complexity" evidence="11">
    <location>
        <begin position="835"/>
        <end position="864"/>
    </location>
</feature>
<feature type="domain" description="CNH" evidence="13">
    <location>
        <begin position="956"/>
        <end position="1243"/>
    </location>
</feature>
<keyword evidence="15" id="KW-1185">Reference proteome</keyword>
<feature type="compositionally biased region" description="Basic and acidic residues" evidence="11">
    <location>
        <begin position="657"/>
        <end position="666"/>
    </location>
</feature>
<dbReference type="GeneTree" id="ENSGT00940000155063"/>
<dbReference type="InterPro" id="IPR000719">
    <property type="entry name" value="Prot_kinase_dom"/>
</dbReference>
<feature type="compositionally biased region" description="Basic residues" evidence="11">
    <location>
        <begin position="574"/>
        <end position="584"/>
    </location>
</feature>
<protein>
    <recommendedName>
        <fullName evidence="2">non-specific serine/threonine protein kinase</fullName>
        <ecNumber evidence="2">2.7.11.1</ecNumber>
    </recommendedName>
</protein>
<organism evidence="14 15">
    <name type="scientific">Mastacembelus armatus</name>
    <name type="common">zig-zag eel</name>
    <dbReference type="NCBI Taxonomy" id="205130"/>
    <lineage>
        <taxon>Eukaryota</taxon>
        <taxon>Metazoa</taxon>
        <taxon>Chordata</taxon>
        <taxon>Craniata</taxon>
        <taxon>Vertebrata</taxon>
        <taxon>Euteleostomi</taxon>
        <taxon>Actinopterygii</taxon>
        <taxon>Neopterygii</taxon>
        <taxon>Teleostei</taxon>
        <taxon>Neoteleostei</taxon>
        <taxon>Acanthomorphata</taxon>
        <taxon>Anabantaria</taxon>
        <taxon>Synbranchiformes</taxon>
        <taxon>Mastacembelidae</taxon>
        <taxon>Mastacembelus</taxon>
    </lineage>
</organism>
<feature type="compositionally biased region" description="Basic and acidic residues" evidence="11">
    <location>
        <begin position="714"/>
        <end position="729"/>
    </location>
</feature>
<keyword evidence="5 10" id="KW-0547">Nucleotide-binding</keyword>
<evidence type="ECO:0000256" key="3">
    <source>
        <dbReference type="ARBA" id="ARBA00022527"/>
    </source>
</evidence>
<dbReference type="PROSITE" id="PS00108">
    <property type="entry name" value="PROTEIN_KINASE_ST"/>
    <property type="match status" value="1"/>
</dbReference>
<evidence type="ECO:0000313" key="14">
    <source>
        <dbReference type="Ensembl" id="ENSMAMP00000040469.1"/>
    </source>
</evidence>
<comment type="catalytic activity">
    <reaction evidence="8">
        <text>L-threonyl-[protein] + ATP = O-phospho-L-threonyl-[protein] + ADP + H(+)</text>
        <dbReference type="Rhea" id="RHEA:46608"/>
        <dbReference type="Rhea" id="RHEA-COMP:11060"/>
        <dbReference type="Rhea" id="RHEA-COMP:11605"/>
        <dbReference type="ChEBI" id="CHEBI:15378"/>
        <dbReference type="ChEBI" id="CHEBI:30013"/>
        <dbReference type="ChEBI" id="CHEBI:30616"/>
        <dbReference type="ChEBI" id="CHEBI:61977"/>
        <dbReference type="ChEBI" id="CHEBI:456216"/>
        <dbReference type="EC" id="2.7.11.1"/>
    </reaction>
</comment>
<feature type="compositionally biased region" description="Low complexity" evidence="11">
    <location>
        <begin position="670"/>
        <end position="687"/>
    </location>
</feature>
<dbReference type="InterPro" id="IPR001180">
    <property type="entry name" value="CNH_dom"/>
</dbReference>
<proteinExistence type="inferred from homology"/>
<evidence type="ECO:0000259" key="12">
    <source>
        <dbReference type="PROSITE" id="PS50011"/>
    </source>
</evidence>
<dbReference type="Pfam" id="PF00069">
    <property type="entry name" value="Pkinase"/>
    <property type="match status" value="1"/>
</dbReference>
<evidence type="ECO:0000256" key="10">
    <source>
        <dbReference type="PROSITE-ProRule" id="PRU10141"/>
    </source>
</evidence>
<dbReference type="GO" id="GO:0005829">
    <property type="term" value="C:cytosol"/>
    <property type="evidence" value="ECO:0007669"/>
    <property type="project" value="TreeGrafter"/>
</dbReference>
<keyword evidence="3" id="KW-0723">Serine/threonine-protein kinase</keyword>
<evidence type="ECO:0000256" key="5">
    <source>
        <dbReference type="ARBA" id="ARBA00022741"/>
    </source>
</evidence>
<dbReference type="Proteomes" id="UP000261640">
    <property type="component" value="Unplaced"/>
</dbReference>
<dbReference type="GO" id="GO:0004674">
    <property type="term" value="F:protein serine/threonine kinase activity"/>
    <property type="evidence" value="ECO:0007669"/>
    <property type="project" value="UniProtKB-KW"/>
</dbReference>
<reference evidence="14" key="2">
    <citation type="submission" date="2025-09" db="UniProtKB">
        <authorList>
            <consortium name="Ensembl"/>
        </authorList>
    </citation>
    <scope>IDENTIFICATION</scope>
</reference>
<feature type="compositionally biased region" description="Acidic residues" evidence="11">
    <location>
        <begin position="312"/>
        <end position="333"/>
    </location>
</feature>
<dbReference type="PANTHER" id="PTHR47096:SF1">
    <property type="entry name" value="MISSHAPEN LIKE KINASE 1"/>
    <property type="match status" value="1"/>
</dbReference>
<dbReference type="GO" id="GO:0005524">
    <property type="term" value="F:ATP binding"/>
    <property type="evidence" value="ECO:0007669"/>
    <property type="project" value="UniProtKB-UniRule"/>
</dbReference>
<dbReference type="PANTHER" id="PTHR47096">
    <property type="entry name" value="MISSHAPEN LIKE KINASE 1"/>
    <property type="match status" value="1"/>
</dbReference>
<evidence type="ECO:0000256" key="7">
    <source>
        <dbReference type="ARBA" id="ARBA00022840"/>
    </source>
</evidence>
<keyword evidence="6" id="KW-0418">Kinase</keyword>
<evidence type="ECO:0000256" key="1">
    <source>
        <dbReference type="ARBA" id="ARBA00008874"/>
    </source>
</evidence>
<evidence type="ECO:0000256" key="4">
    <source>
        <dbReference type="ARBA" id="ARBA00022679"/>
    </source>
</evidence>
<evidence type="ECO:0000313" key="15">
    <source>
        <dbReference type="Proteomes" id="UP000261640"/>
    </source>
</evidence>
<reference evidence="14" key="1">
    <citation type="submission" date="2025-08" db="UniProtKB">
        <authorList>
            <consortium name="Ensembl"/>
        </authorList>
    </citation>
    <scope>IDENTIFICATION</scope>
</reference>
<evidence type="ECO:0000256" key="6">
    <source>
        <dbReference type="ARBA" id="ARBA00022777"/>
    </source>
</evidence>
<dbReference type="Gene3D" id="3.30.200.20">
    <property type="entry name" value="Phosphorylase Kinase, domain 1"/>
    <property type="match status" value="1"/>
</dbReference>
<comment type="similarity">
    <text evidence="1">Belongs to the protein kinase superfamily. STE Ser/Thr protein kinase family. STE20 subfamily.</text>
</comment>
<feature type="domain" description="Protein kinase" evidence="12">
    <location>
        <begin position="25"/>
        <end position="284"/>
    </location>
</feature>
<dbReference type="FunFam" id="3.30.200.20:FF:000006">
    <property type="entry name" value="TRAF2 and NCK-interacting protein kinase isoform 4"/>
    <property type="match status" value="1"/>
</dbReference>
<dbReference type="PROSITE" id="PS50219">
    <property type="entry name" value="CNH"/>
    <property type="match status" value="1"/>
</dbReference>
<dbReference type="SMART" id="SM00036">
    <property type="entry name" value="CNH"/>
    <property type="match status" value="1"/>
</dbReference>
<keyword evidence="7 10" id="KW-0067">ATP-binding</keyword>
<keyword evidence="4" id="KW-0808">Transferase</keyword>
<dbReference type="AlphaFoldDB" id="A0A7N8WWJ4"/>
<dbReference type="FunFam" id="1.10.510.10:FF:000003">
    <property type="entry name" value="TRAF2 and NCK-interacting protein kinase isoform 4"/>
    <property type="match status" value="1"/>
</dbReference>
<feature type="region of interest" description="Disordered" evidence="11">
    <location>
        <begin position="299"/>
        <end position="345"/>
    </location>
</feature>
<evidence type="ECO:0000259" key="13">
    <source>
        <dbReference type="PROSITE" id="PS50219"/>
    </source>
</evidence>
<name>A0A7N8WWJ4_9TELE</name>
<feature type="region of interest" description="Disordered" evidence="11">
    <location>
        <begin position="534"/>
        <end position="869"/>
    </location>
</feature>
<feature type="compositionally biased region" description="Polar residues" evidence="11">
    <location>
        <begin position="792"/>
        <end position="811"/>
    </location>
</feature>
<dbReference type="Gene3D" id="1.10.510.10">
    <property type="entry name" value="Transferase(Phosphotransferase) domain 1"/>
    <property type="match status" value="1"/>
</dbReference>
<dbReference type="InterPro" id="IPR011009">
    <property type="entry name" value="Kinase-like_dom_sf"/>
</dbReference>
<dbReference type="Pfam" id="PF00780">
    <property type="entry name" value="CNH"/>
    <property type="match status" value="1"/>
</dbReference>